<feature type="transmembrane region" description="Helical" evidence="1">
    <location>
        <begin position="34"/>
        <end position="55"/>
    </location>
</feature>
<dbReference type="RefSeq" id="WP_309730748.1">
    <property type="nucleotide sequence ID" value="NZ_JAVDQA010000014.1"/>
</dbReference>
<evidence type="ECO:0000256" key="1">
    <source>
        <dbReference type="SAM" id="Phobius"/>
    </source>
</evidence>
<protein>
    <submittedName>
        <fullName evidence="2">Uncharacterized protein</fullName>
    </submittedName>
</protein>
<keyword evidence="3" id="KW-1185">Reference proteome</keyword>
<proteinExistence type="predicted"/>
<dbReference type="EMBL" id="JAVDQA010000014">
    <property type="protein sequence ID" value="MDR6302282.1"/>
    <property type="molecule type" value="Genomic_DNA"/>
</dbReference>
<keyword evidence="1" id="KW-0472">Membrane</keyword>
<comment type="caution">
    <text evidence="2">The sequence shown here is derived from an EMBL/GenBank/DDBJ whole genome shotgun (WGS) entry which is preliminary data.</text>
</comment>
<sequence>MITFFFLGVALFGFIFWLWTIFRDYKQYKATEQIKFLIGPLIGIIFLITIFGINWKNESDLNKPTLVRAFYDGDFNGTGIDFKTDGTYIFNNSAIGLSDYTYGTYKISGQKITLDKNEIDNVIKTNLLEIKDVKENGVDYLAGEYLFQIEPNGNEIKRATKFRIVVDNRTE</sequence>
<reference evidence="2 3" key="1">
    <citation type="submission" date="2023-07" db="EMBL/GenBank/DDBJ databases">
        <title>Genomic Encyclopedia of Type Strains, Phase IV (KMG-IV): sequencing the most valuable type-strain genomes for metagenomic binning, comparative biology and taxonomic classification.</title>
        <authorList>
            <person name="Goeker M."/>
        </authorList>
    </citation>
    <scope>NUCLEOTIDE SEQUENCE [LARGE SCALE GENOMIC DNA]</scope>
    <source>
        <strain evidence="2 3">DSM 102814</strain>
    </source>
</reference>
<accession>A0ABU1KCT8</accession>
<name>A0ABU1KCT8_9FLAO</name>
<evidence type="ECO:0000313" key="2">
    <source>
        <dbReference type="EMBL" id="MDR6302282.1"/>
    </source>
</evidence>
<keyword evidence="1" id="KW-0812">Transmembrane</keyword>
<evidence type="ECO:0000313" key="3">
    <source>
        <dbReference type="Proteomes" id="UP001257659"/>
    </source>
</evidence>
<keyword evidence="1" id="KW-1133">Transmembrane helix</keyword>
<organism evidence="2 3">
    <name type="scientific">Mesonia maritima</name>
    <dbReference type="NCBI Taxonomy" id="1793873"/>
    <lineage>
        <taxon>Bacteria</taxon>
        <taxon>Pseudomonadati</taxon>
        <taxon>Bacteroidota</taxon>
        <taxon>Flavobacteriia</taxon>
        <taxon>Flavobacteriales</taxon>
        <taxon>Flavobacteriaceae</taxon>
        <taxon>Mesonia</taxon>
    </lineage>
</organism>
<feature type="transmembrane region" description="Helical" evidence="1">
    <location>
        <begin position="6"/>
        <end position="22"/>
    </location>
</feature>
<dbReference type="Proteomes" id="UP001257659">
    <property type="component" value="Unassembled WGS sequence"/>
</dbReference>
<gene>
    <name evidence="2" type="ORF">GGR31_002962</name>
</gene>